<dbReference type="OrthoDB" id="3482507at2"/>
<accession>K0K4R0</accession>
<dbReference type="STRING" id="1179773.BN6_60250"/>
<evidence type="ECO:0000313" key="1">
    <source>
        <dbReference type="EMBL" id="CCH33281.1"/>
    </source>
</evidence>
<dbReference type="HOGENOM" id="CLU_517669_0_0_11"/>
<dbReference type="Gene3D" id="3.30.70.1230">
    <property type="entry name" value="Nucleotide cyclase"/>
    <property type="match status" value="1"/>
</dbReference>
<evidence type="ECO:0008006" key="3">
    <source>
        <dbReference type="Google" id="ProtNLM"/>
    </source>
</evidence>
<keyword evidence="2" id="KW-1185">Reference proteome</keyword>
<dbReference type="RefSeq" id="WP_015103392.1">
    <property type="nucleotide sequence ID" value="NC_019673.1"/>
</dbReference>
<evidence type="ECO:0000313" key="2">
    <source>
        <dbReference type="Proteomes" id="UP000006281"/>
    </source>
</evidence>
<dbReference type="PATRIC" id="fig|1179773.3.peg.6069"/>
<dbReference type="Proteomes" id="UP000006281">
    <property type="component" value="Chromosome"/>
</dbReference>
<reference evidence="1 2" key="1">
    <citation type="journal article" date="2012" name="BMC Genomics">
        <title>Complete genome sequence of Saccharothrix espanaensis DSM 44229T and comparison to the other completely sequenced Pseudonocardiaceae.</title>
        <authorList>
            <person name="Strobel T."/>
            <person name="Al-Dilaimi A."/>
            <person name="Blom J."/>
            <person name="Gessner A."/>
            <person name="Kalinowski J."/>
            <person name="Luzhetska M."/>
            <person name="Puhler A."/>
            <person name="Szczepanowski R."/>
            <person name="Bechthold A."/>
            <person name="Ruckert C."/>
        </authorList>
    </citation>
    <scope>NUCLEOTIDE SEQUENCE [LARGE SCALE GENOMIC DNA]</scope>
    <source>
        <strain evidence="2">ATCC 51144 / DSM 44229 / JCM 9112 / NBRC 15066 / NRRL 15764</strain>
    </source>
</reference>
<organism evidence="1 2">
    <name type="scientific">Saccharothrix espanaensis (strain ATCC 51144 / DSM 44229 / JCM 9112 / NBRC 15066 / NRRL 15764)</name>
    <dbReference type="NCBI Taxonomy" id="1179773"/>
    <lineage>
        <taxon>Bacteria</taxon>
        <taxon>Bacillati</taxon>
        <taxon>Actinomycetota</taxon>
        <taxon>Actinomycetes</taxon>
        <taxon>Pseudonocardiales</taxon>
        <taxon>Pseudonocardiaceae</taxon>
        <taxon>Saccharothrix</taxon>
    </lineage>
</organism>
<name>K0K4R0_SACES</name>
<dbReference type="AlphaFoldDB" id="K0K4R0"/>
<gene>
    <name evidence="1" type="ordered locus">BN6_60250</name>
</gene>
<dbReference type="InterPro" id="IPR029787">
    <property type="entry name" value="Nucleotide_cyclase"/>
</dbReference>
<dbReference type="KEGG" id="sesp:BN6_60250"/>
<dbReference type="EMBL" id="HE804045">
    <property type="protein sequence ID" value="CCH33281.1"/>
    <property type="molecule type" value="Genomic_DNA"/>
</dbReference>
<dbReference type="SUPFAM" id="SSF55073">
    <property type="entry name" value="Nucleotide cyclase"/>
    <property type="match status" value="1"/>
</dbReference>
<protein>
    <recommendedName>
        <fullName evidence="3">Guanylate cyclase domain-containing protein</fullName>
    </recommendedName>
</protein>
<proteinExistence type="predicted"/>
<sequence>MPPPPRAIHYTVVVVDVEGFGDGARTTPDQLKVRKGLYRALRRAFGWAGLPWARCRREDRGDGVLVLAPAWIPKALFVDSLPGALAAAVREHNRDHRAGERVRLRMALHAGEVAHDDHGVTGDAVNLTFRLVNSDPVRAALTGSSGVLAVIASDWFHDNVIRHTDDVDAAAYQPVPVVAKKTETVGWVCLPDDGHPPGTVYLPPRHATRHAVLPGVLFAVLALVTAGLPSSGPLPENTSAALPAVGDPRTADPCALIEPAVPALRRFGTASIERHYGNFDRCDLRVQPPEAGELLVTATLVNPGPMPDASTGRARKLGAVTVVFETAPDRSCDHLMALPDRNRVVVGARATRRSDTGQPDLCGVADVAAEQAAGALNRGALRNRRALPEHTLVNVDACRLLGTADFAGLDGIDARHREAGFGNWDCEWDATNSDTWVRLRFDQNPPLDPTEHRPQRVGRHTVFVTPEEEGEVICLARVAYRTFEDNGGPKAEMLHLEVGGPLPVDQLCTHATTLAAAAADKLPPVD</sequence>
<dbReference type="BioCyc" id="SESP1179773:BN6_RS42580-MONOMER"/>
<dbReference type="eggNOG" id="COG2114">
    <property type="taxonomic scope" value="Bacteria"/>
</dbReference>